<dbReference type="RefSeq" id="WP_203218929.1">
    <property type="nucleotide sequence ID" value="NZ_CP087714.1"/>
</dbReference>
<dbReference type="InterPro" id="IPR016440">
    <property type="entry name" value="Rubredoxin-O_OxRdtase"/>
</dbReference>
<evidence type="ECO:0000313" key="2">
    <source>
        <dbReference type="EMBL" id="XAT64449.1"/>
    </source>
</evidence>
<dbReference type="Gene3D" id="3.40.50.360">
    <property type="match status" value="1"/>
</dbReference>
<dbReference type="PANTHER" id="PTHR43717">
    <property type="entry name" value="ANAEROBIC NITRIC OXIDE REDUCTASE FLAVORUBREDOXIN"/>
    <property type="match status" value="1"/>
</dbReference>
<dbReference type="CDD" id="cd07709">
    <property type="entry name" value="flavodiiron_proteins_MBL-fold"/>
    <property type="match status" value="1"/>
</dbReference>
<dbReference type="PIRSF" id="PIRSF005243">
    <property type="entry name" value="ROO"/>
    <property type="match status" value="1"/>
</dbReference>
<dbReference type="Gene3D" id="3.60.15.10">
    <property type="entry name" value="Ribonuclease Z/Hydroxyacylglutathione hydrolase-like"/>
    <property type="match status" value="1"/>
</dbReference>
<dbReference type="SMART" id="SM00849">
    <property type="entry name" value="Lactamase_B"/>
    <property type="match status" value="1"/>
</dbReference>
<accession>A0ABZ3H563</accession>
<dbReference type="EMBL" id="CP087714">
    <property type="protein sequence ID" value="XAT64449.1"/>
    <property type="molecule type" value="Genomic_DNA"/>
</dbReference>
<dbReference type="PANTHER" id="PTHR43717:SF1">
    <property type="entry name" value="ANAEROBIC NITRIC OXIDE REDUCTASE FLAVORUBREDOXIN"/>
    <property type="match status" value="1"/>
</dbReference>
<dbReference type="GeneID" id="90448718"/>
<gene>
    <name evidence="2" type="ORF">LPQ35_03495</name>
</gene>
<dbReference type="InterPro" id="IPR008254">
    <property type="entry name" value="Flavodoxin/NO_synth"/>
</dbReference>
<feature type="domain" description="Flavodoxin-like" evidence="1">
    <location>
        <begin position="251"/>
        <end position="387"/>
    </location>
</feature>
<dbReference type="InterPro" id="IPR036866">
    <property type="entry name" value="RibonucZ/Hydroxyglut_hydro"/>
</dbReference>
<proteinExistence type="predicted"/>
<keyword evidence="3" id="KW-1185">Reference proteome</keyword>
<dbReference type="Proteomes" id="UP001492541">
    <property type="component" value="Chromosome"/>
</dbReference>
<organism evidence="2 3">
    <name type="scientific">Geoglobus acetivorans</name>
    <dbReference type="NCBI Taxonomy" id="565033"/>
    <lineage>
        <taxon>Archaea</taxon>
        <taxon>Methanobacteriati</taxon>
        <taxon>Methanobacteriota</taxon>
        <taxon>Archaeoglobi</taxon>
        <taxon>Archaeoglobales</taxon>
        <taxon>Archaeoglobaceae</taxon>
        <taxon>Geoglobus</taxon>
    </lineage>
</organism>
<dbReference type="Pfam" id="PF00258">
    <property type="entry name" value="Flavodoxin_1"/>
    <property type="match status" value="1"/>
</dbReference>
<dbReference type="Pfam" id="PF19583">
    <property type="entry name" value="ODP"/>
    <property type="match status" value="1"/>
</dbReference>
<dbReference type="InterPro" id="IPR045761">
    <property type="entry name" value="ODP_dom"/>
</dbReference>
<sequence length="393" mass="44176">MYVEIKPGIYWVGAVDWNIRNFHGYITRFGTTYNAYLIRAEKTVLVDTVKAGFENQLFEKLDALGVDNLDYLVVNHIEMDHAGSVKAVIERYPEVKIVTNVRGKNGLKEAYGIEHDTIVVKTGDKLEVGKTLTFIETPLVHWPDSMATYVVEDKVLLPNDAFGEHYASAGRFDDEFSDEEMGVIFRECAKYYANIVLLYSKQVSKVLGSIESMGLEIDVIAPSHGIIWRKRIPEIVEKYRGWSSGEAEERVVIAYDSMWNHTEKAVKEVVSGIEEAGVDYIIYRLSVSDFTEVMTDVMLSRGLIVGSPTLNRELFPSVASFLTYMKGLKPFNKVAGAFGSYGWSGEAVGKIVNVFNELKFDVVGSVRFKFSHDGAENDLRELGRAVAERIKES</sequence>
<dbReference type="PROSITE" id="PS50902">
    <property type="entry name" value="FLAVODOXIN_LIKE"/>
    <property type="match status" value="1"/>
</dbReference>
<dbReference type="InterPro" id="IPR029039">
    <property type="entry name" value="Flavoprotein-like_sf"/>
</dbReference>
<name>A0ABZ3H563_GEOAI</name>
<dbReference type="InterPro" id="IPR001279">
    <property type="entry name" value="Metallo-B-lactamas"/>
</dbReference>
<reference evidence="2 3" key="1">
    <citation type="submission" date="2021-11" db="EMBL/GenBank/DDBJ databases">
        <title>Whole genome of Geoglobus acetivorans.</title>
        <authorList>
            <person name="Liu D."/>
        </authorList>
    </citation>
    <scope>NUCLEOTIDE SEQUENCE [LARGE SCALE GENOMIC DNA]</scope>
    <source>
        <strain evidence="2 3">SBH6</strain>
    </source>
</reference>
<evidence type="ECO:0000313" key="3">
    <source>
        <dbReference type="Proteomes" id="UP001492541"/>
    </source>
</evidence>
<evidence type="ECO:0000259" key="1">
    <source>
        <dbReference type="PROSITE" id="PS50902"/>
    </source>
</evidence>
<dbReference type="SUPFAM" id="SSF56281">
    <property type="entry name" value="Metallo-hydrolase/oxidoreductase"/>
    <property type="match status" value="1"/>
</dbReference>
<protein>
    <submittedName>
        <fullName evidence="2">FprA family A-type flavoprotein</fullName>
    </submittedName>
</protein>
<dbReference type="SUPFAM" id="SSF52218">
    <property type="entry name" value="Flavoproteins"/>
    <property type="match status" value="1"/>
</dbReference>